<dbReference type="AlphaFoldDB" id="A0A2S0R9E1"/>
<feature type="transmembrane region" description="Helical" evidence="1">
    <location>
        <begin position="314"/>
        <end position="332"/>
    </location>
</feature>
<keyword evidence="3" id="KW-1185">Reference proteome</keyword>
<protein>
    <recommendedName>
        <fullName evidence="4">EpsG family protein</fullName>
    </recommendedName>
</protein>
<proteinExistence type="predicted"/>
<feature type="transmembrane region" description="Helical" evidence="1">
    <location>
        <begin position="39"/>
        <end position="56"/>
    </location>
</feature>
<dbReference type="KEGG" id="fmg:HYN48_00255"/>
<sequence length="417" mass="49325">MSQSQDNTQKDDSLWLLTLFLVNPFFSLVFSVRNYLSKYSKNIILLFCGFYGYTFYPVRETMDSFRHRENFLEWVGESNLTFDQFTTRLYGDDVKYVDVFMPLLKFVVSRFTDSPSVFYGILGLLFGFYFSRNIWTLIEYSGEKLNRNLKLTVFTFAFIIGPWEINSFRFWIAAHIFVYYSYRFLVLKQNRHIIGLLVTPFIHFGFFFSVIVFGAYKLIGNRPRIYLMLLAASLVLNNFPVVNVQSLIPQTSLEGINKKTSSYTSEGYIEDRAEAATSLNWYVTFKVKPLTYTTFLFAFLLFLRRRKELLKSDLLPLFCFTIFLMAISFAVMGEVPTFFRYFRLSLLLFYGFLFLFLAKYDDDWYKRFYGLHLVVALFYMIVEVRIWFDTATIDTFISNPIIALISQTYICMINFIK</sequence>
<reference evidence="2 3" key="1">
    <citation type="submission" date="2018-04" db="EMBL/GenBank/DDBJ databases">
        <title>Genome sequencing of Flavobacterium sp. HYN0048.</title>
        <authorList>
            <person name="Yi H."/>
            <person name="Baek C."/>
        </authorList>
    </citation>
    <scope>NUCLEOTIDE SEQUENCE [LARGE SCALE GENOMIC DNA]</scope>
    <source>
        <strain evidence="2 3">HYN0048</strain>
    </source>
</reference>
<dbReference type="RefSeq" id="WP_108369229.1">
    <property type="nucleotide sequence ID" value="NZ_CP028811.1"/>
</dbReference>
<evidence type="ECO:0008006" key="4">
    <source>
        <dbReference type="Google" id="ProtNLM"/>
    </source>
</evidence>
<feature type="transmembrane region" description="Helical" evidence="1">
    <location>
        <begin position="400"/>
        <end position="416"/>
    </location>
</feature>
<evidence type="ECO:0000256" key="1">
    <source>
        <dbReference type="SAM" id="Phobius"/>
    </source>
</evidence>
<feature type="transmembrane region" description="Helical" evidence="1">
    <location>
        <begin position="338"/>
        <end position="357"/>
    </location>
</feature>
<dbReference type="Proteomes" id="UP000244193">
    <property type="component" value="Chromosome"/>
</dbReference>
<gene>
    <name evidence="2" type="ORF">HYN48_00255</name>
</gene>
<accession>A0A2S0R9E1</accession>
<feature type="transmembrane region" description="Helical" evidence="1">
    <location>
        <begin position="192"/>
        <end position="213"/>
    </location>
</feature>
<evidence type="ECO:0000313" key="3">
    <source>
        <dbReference type="Proteomes" id="UP000244193"/>
    </source>
</evidence>
<organism evidence="2 3">
    <name type="scientific">Flavobacterium magnum</name>
    <dbReference type="NCBI Taxonomy" id="2162713"/>
    <lineage>
        <taxon>Bacteria</taxon>
        <taxon>Pseudomonadati</taxon>
        <taxon>Bacteroidota</taxon>
        <taxon>Flavobacteriia</taxon>
        <taxon>Flavobacteriales</taxon>
        <taxon>Flavobacteriaceae</taxon>
        <taxon>Flavobacterium</taxon>
    </lineage>
</organism>
<feature type="transmembrane region" description="Helical" evidence="1">
    <location>
        <begin position="14"/>
        <end position="32"/>
    </location>
</feature>
<dbReference type="EMBL" id="CP028811">
    <property type="protein sequence ID" value="AWA28637.1"/>
    <property type="molecule type" value="Genomic_DNA"/>
</dbReference>
<keyword evidence="1" id="KW-0812">Transmembrane</keyword>
<feature type="transmembrane region" description="Helical" evidence="1">
    <location>
        <begin position="369"/>
        <end position="388"/>
    </location>
</feature>
<keyword evidence="1" id="KW-0472">Membrane</keyword>
<feature type="transmembrane region" description="Helical" evidence="1">
    <location>
        <begin position="225"/>
        <end position="248"/>
    </location>
</feature>
<name>A0A2S0R9E1_9FLAO</name>
<feature type="transmembrane region" description="Helical" evidence="1">
    <location>
        <begin position="117"/>
        <end position="135"/>
    </location>
</feature>
<feature type="transmembrane region" description="Helical" evidence="1">
    <location>
        <begin position="281"/>
        <end position="302"/>
    </location>
</feature>
<evidence type="ECO:0000313" key="2">
    <source>
        <dbReference type="EMBL" id="AWA28637.1"/>
    </source>
</evidence>
<feature type="transmembrane region" description="Helical" evidence="1">
    <location>
        <begin position="156"/>
        <end position="180"/>
    </location>
</feature>
<dbReference type="OrthoDB" id="784431at2"/>
<keyword evidence="1" id="KW-1133">Transmembrane helix</keyword>